<feature type="domain" description="KANL2-like probable zinc-finger" evidence="15">
    <location>
        <begin position="394"/>
        <end position="455"/>
    </location>
</feature>
<accession>A0A8B8HK22</accession>
<evidence type="ECO:0000256" key="1">
    <source>
        <dbReference type="ARBA" id="ARBA00004123"/>
    </source>
</evidence>
<feature type="domain" description="KANL2-like probable zinc-finger" evidence="15">
    <location>
        <begin position="92"/>
        <end position="152"/>
    </location>
</feature>
<evidence type="ECO:0000256" key="3">
    <source>
        <dbReference type="ARBA" id="ARBA00015508"/>
    </source>
</evidence>
<evidence type="ECO:0000256" key="10">
    <source>
        <dbReference type="ARBA" id="ARBA00032947"/>
    </source>
</evidence>
<dbReference type="InterPro" id="IPR026316">
    <property type="entry name" value="NSL2"/>
</dbReference>
<dbReference type="PANTHER" id="PTHR13453:SF1">
    <property type="entry name" value="KAT8 REGULATORY NSL COMPLEX SUBUNIT 2"/>
    <property type="match status" value="1"/>
</dbReference>
<dbReference type="RefSeq" id="XP_026483766.2">
    <property type="nucleotide sequence ID" value="XM_026627981.2"/>
</dbReference>
<evidence type="ECO:0000256" key="12">
    <source>
        <dbReference type="ARBA" id="ARBA00093359"/>
    </source>
</evidence>
<evidence type="ECO:0000256" key="11">
    <source>
        <dbReference type="ARBA" id="ARBA00033378"/>
    </source>
</evidence>
<dbReference type="OMA" id="DKRESLC"/>
<sequence length="508" mass="56103">MFPIKKENVDHLQSHNIRISELNSSSDDMSDSRKVIHLQKVRMLSRGSRSSSIRITNVKSIKPPDPELVKKQEEEKLRAQLQKEIVSRSRTCAHRAYECTLPVVGGRVYCARHILNDSTAPYKQCAHVAPSGSRCNLPAPIDRDPGLCFEHARAALHARHRSAAPPPPVATPEALLLQLQHYVRPERTRTTSCASSVSVVSDPADQDQVPTHAVDPFKEIDATAVNASVSASIMEYASASDSDCDSVTLGPGGDCRHRDNSDNEEAPCETQPLWKAGVFTAEEAVSEAKNVLRSLQSAYIKQMGRLRTLLQTARLQYVKSLRSEKEQYCSINSQARSGPLTVRERRQLRKLKAYAGYHRKHGVDAVLARKLHHKRARANDILNRHIPSQGRCTFVEGGVRCSTHALPAAKHCLKHVLHDRQQVLFAACGDVRGGAACGEALAALPLPSARCRYHAAPPVYAAFTLKKDGSDSESESHSSSDLSRTEVHSPEDKPIINEIEPLSEMQYD</sequence>
<feature type="compositionally biased region" description="Basic and acidic residues" evidence="14">
    <location>
        <begin position="467"/>
        <end position="495"/>
    </location>
</feature>
<keyword evidence="9" id="KW-0539">Nucleus</keyword>
<comment type="subunit">
    <text evidence="13">Component of the NSL complex at least composed of KAT8/MOF, KANSL1, KANSL2, KANSL3, MCRS1, PHF20, OGT1/OGT, WDR5 and HCFC1.</text>
</comment>
<evidence type="ECO:0000256" key="2">
    <source>
        <dbReference type="ARBA" id="ARBA00004173"/>
    </source>
</evidence>
<keyword evidence="6" id="KW-0832">Ubl conjugation</keyword>
<comment type="subcellular location">
    <subcellularLocation>
        <location evidence="2">Mitochondrion</location>
    </subcellularLocation>
    <subcellularLocation>
        <location evidence="1">Nucleus</location>
    </subcellularLocation>
</comment>
<keyword evidence="16" id="KW-1185">Reference proteome</keyword>
<evidence type="ECO:0000256" key="5">
    <source>
        <dbReference type="ARBA" id="ARBA00022553"/>
    </source>
</evidence>
<comment type="function">
    <text evidence="12">Non-catalytic component of the NSL histone acetyltransferase complex, a multiprotein complex that mediates histone H4 acetylation at 'Lys-5'- and 'Lys-8' (H4K5ac and H4K8ac) at transcription start sites and promotes transcription initiation. Required for NSL complex stability and for transcription of intraciliary transport genes in both ciliated and non-ciliated cells by regulating histone H4 acetylation at 'Lys-5'- and 'Lys-12' (H4K5ac and H4K12ac). This is necessary for cilium assembly in ciliated cells and for organization of the microtubule cytoskeleton in non-ciliated cells. Required within the NSL complex to maintain nuclear architecture stability by promoting KAT8-mediated acetylation of lamin LMNA.</text>
</comment>
<dbReference type="Proteomes" id="UP001652626">
    <property type="component" value="Chromosome 28"/>
</dbReference>
<evidence type="ECO:0000256" key="6">
    <source>
        <dbReference type="ARBA" id="ARBA00022843"/>
    </source>
</evidence>
<name>A0A8B8HK22_VANTA</name>
<evidence type="ECO:0000313" key="17">
    <source>
        <dbReference type="RefSeq" id="XP_026483766.2"/>
    </source>
</evidence>
<keyword evidence="4" id="KW-1017">Isopeptide bond</keyword>
<organism evidence="16 17">
    <name type="scientific">Vanessa tameamea</name>
    <name type="common">Kamehameha butterfly</name>
    <dbReference type="NCBI Taxonomy" id="334116"/>
    <lineage>
        <taxon>Eukaryota</taxon>
        <taxon>Metazoa</taxon>
        <taxon>Ecdysozoa</taxon>
        <taxon>Arthropoda</taxon>
        <taxon>Hexapoda</taxon>
        <taxon>Insecta</taxon>
        <taxon>Pterygota</taxon>
        <taxon>Neoptera</taxon>
        <taxon>Endopterygota</taxon>
        <taxon>Lepidoptera</taxon>
        <taxon>Glossata</taxon>
        <taxon>Ditrysia</taxon>
        <taxon>Papilionoidea</taxon>
        <taxon>Nymphalidae</taxon>
        <taxon>Nymphalinae</taxon>
        <taxon>Vanessa</taxon>
    </lineage>
</organism>
<gene>
    <name evidence="17" type="primary">LOC113391863</name>
</gene>
<dbReference type="Pfam" id="PF13891">
    <property type="entry name" value="zf-C3HC3H_KANSL2"/>
    <property type="match status" value="2"/>
</dbReference>
<dbReference type="PANTHER" id="PTHR13453">
    <property type="entry name" value="KAT8 REGULATORY NSL COMPLEX SUBUNIT 2"/>
    <property type="match status" value="1"/>
</dbReference>
<protein>
    <recommendedName>
        <fullName evidence="3">KAT8 regulatory NSL complex subunit 2</fullName>
    </recommendedName>
    <alternativeName>
        <fullName evidence="11">NSL complex protein NSL2</fullName>
    </alternativeName>
    <alternativeName>
        <fullName evidence="10">Non-specific lethal 2 homolog</fullName>
    </alternativeName>
</protein>
<evidence type="ECO:0000256" key="14">
    <source>
        <dbReference type="SAM" id="MobiDB-lite"/>
    </source>
</evidence>
<evidence type="ECO:0000256" key="8">
    <source>
        <dbReference type="ARBA" id="ARBA00023128"/>
    </source>
</evidence>
<dbReference type="InterPro" id="IPR025927">
    <property type="entry name" value="Znf_KANL2-like"/>
</dbReference>
<feature type="region of interest" description="Disordered" evidence="14">
    <location>
        <begin position="467"/>
        <end position="508"/>
    </location>
</feature>
<evidence type="ECO:0000256" key="7">
    <source>
        <dbReference type="ARBA" id="ARBA00022853"/>
    </source>
</evidence>
<proteinExistence type="predicted"/>
<keyword evidence="7" id="KW-0156">Chromatin regulator</keyword>
<dbReference type="OrthoDB" id="677315at2759"/>
<evidence type="ECO:0000313" key="16">
    <source>
        <dbReference type="Proteomes" id="UP001652626"/>
    </source>
</evidence>
<dbReference type="GeneID" id="113391863"/>
<keyword evidence="5" id="KW-0597">Phosphoprotein</keyword>
<keyword evidence="8" id="KW-0496">Mitochondrion</keyword>
<evidence type="ECO:0000256" key="4">
    <source>
        <dbReference type="ARBA" id="ARBA00022499"/>
    </source>
</evidence>
<reference evidence="17" key="1">
    <citation type="submission" date="2025-08" db="UniProtKB">
        <authorList>
            <consortium name="RefSeq"/>
        </authorList>
    </citation>
    <scope>IDENTIFICATION</scope>
    <source>
        <tissue evidence="17">Whole body</tissue>
    </source>
</reference>
<evidence type="ECO:0000256" key="13">
    <source>
        <dbReference type="ARBA" id="ARBA00093543"/>
    </source>
</evidence>
<evidence type="ECO:0000259" key="15">
    <source>
        <dbReference type="Pfam" id="PF13891"/>
    </source>
</evidence>
<evidence type="ECO:0000256" key="9">
    <source>
        <dbReference type="ARBA" id="ARBA00023242"/>
    </source>
</evidence>